<reference evidence="2 3" key="1">
    <citation type="submission" date="2024-03" db="EMBL/GenBank/DDBJ databases">
        <title>The genome assembly and annotation of the cricket Gryllus longicercus Weissman &amp; Gray.</title>
        <authorList>
            <person name="Szrajer S."/>
            <person name="Gray D."/>
            <person name="Ylla G."/>
        </authorList>
    </citation>
    <scope>NUCLEOTIDE SEQUENCE [LARGE SCALE GENOMIC DNA]</scope>
    <source>
        <strain evidence="2">DAG 2021-001</strain>
        <tissue evidence="2">Whole body minus gut</tissue>
    </source>
</reference>
<organism evidence="2 3">
    <name type="scientific">Gryllus longicercus</name>
    <dbReference type="NCBI Taxonomy" id="2509291"/>
    <lineage>
        <taxon>Eukaryota</taxon>
        <taxon>Metazoa</taxon>
        <taxon>Ecdysozoa</taxon>
        <taxon>Arthropoda</taxon>
        <taxon>Hexapoda</taxon>
        <taxon>Insecta</taxon>
        <taxon>Pterygota</taxon>
        <taxon>Neoptera</taxon>
        <taxon>Polyneoptera</taxon>
        <taxon>Orthoptera</taxon>
        <taxon>Ensifera</taxon>
        <taxon>Gryllidea</taxon>
        <taxon>Grylloidea</taxon>
        <taxon>Gryllidae</taxon>
        <taxon>Gryllinae</taxon>
        <taxon>Gryllus</taxon>
    </lineage>
</organism>
<feature type="domain" description="CHK kinase-like" evidence="1">
    <location>
        <begin position="143"/>
        <end position="336"/>
    </location>
</feature>
<protein>
    <recommendedName>
        <fullName evidence="1">CHK kinase-like domain-containing protein</fullName>
    </recommendedName>
</protein>
<dbReference type="AlphaFoldDB" id="A0AAN9Z605"/>
<dbReference type="SMART" id="SM00587">
    <property type="entry name" value="CHK"/>
    <property type="match status" value="1"/>
</dbReference>
<dbReference type="Proteomes" id="UP001378592">
    <property type="component" value="Unassembled WGS sequence"/>
</dbReference>
<evidence type="ECO:0000313" key="3">
    <source>
        <dbReference type="Proteomes" id="UP001378592"/>
    </source>
</evidence>
<dbReference type="InterPro" id="IPR011009">
    <property type="entry name" value="Kinase-like_dom_sf"/>
</dbReference>
<proteinExistence type="predicted"/>
<accession>A0AAN9Z605</accession>
<dbReference type="SUPFAM" id="SSF56112">
    <property type="entry name" value="Protein kinase-like (PK-like)"/>
    <property type="match status" value="1"/>
</dbReference>
<dbReference type="EMBL" id="JAZDUA010000073">
    <property type="protein sequence ID" value="KAK7869503.1"/>
    <property type="molecule type" value="Genomic_DNA"/>
</dbReference>
<dbReference type="Gene3D" id="3.90.1200.10">
    <property type="match status" value="1"/>
</dbReference>
<evidence type="ECO:0000313" key="2">
    <source>
        <dbReference type="EMBL" id="KAK7869503.1"/>
    </source>
</evidence>
<dbReference type="PANTHER" id="PTHR11012:SF56">
    <property type="entry name" value="CHK KINASE-LIKE DOMAIN-CONTAINING PROTEIN-RELATED"/>
    <property type="match status" value="1"/>
</dbReference>
<dbReference type="Pfam" id="PF02958">
    <property type="entry name" value="EcKL"/>
    <property type="match status" value="1"/>
</dbReference>
<comment type="caution">
    <text evidence="2">The sequence shown here is derived from an EMBL/GenBank/DDBJ whole genome shotgun (WGS) entry which is preliminary data.</text>
</comment>
<keyword evidence="3" id="KW-1185">Reference proteome</keyword>
<name>A0AAN9Z605_9ORTH</name>
<evidence type="ECO:0000259" key="1">
    <source>
        <dbReference type="SMART" id="SM00587"/>
    </source>
</evidence>
<dbReference type="InterPro" id="IPR004119">
    <property type="entry name" value="EcKL"/>
</dbReference>
<dbReference type="InterPro" id="IPR015897">
    <property type="entry name" value="CHK_kinase-like"/>
</dbReference>
<sequence>MSLEENSEGLTVPSWASTVLVRATLQGVGFGSGSADGARVANVTFSAAASPGDSYCSALLRATAELEGAQGHGGAQTVLLKGPPAGAAAAAAVAQGGHFRRETIMLTQLVPKMEALLEAAAPGRFPPLAARCPLHGRRPVHFLVLQDLRPLGFQPAQRRRGLGLRHCLLALRTLARYHAASAALLAREPAAAAAARALGNPMRPGGPATFGPFVEASLRLAAAACRAWPGFREYADLLDALRPGALEAFAALLDPAPGRFSVVAHGDFWLNNMLFRYERGRPVDMRMVDFQISCVASPAIDLLYFFSTSPSEDVSSRHEDLLLREYHVALRDTMELLGLQAPPLEALQAALDAHGAFALFGATGVLPLVKVDAAPDVNATAGGDADAGAFMYEEPAVKAWLQRVLPEYKRRGWLRL</sequence>
<gene>
    <name evidence="2" type="ORF">R5R35_002280</name>
</gene>
<dbReference type="PANTHER" id="PTHR11012">
    <property type="entry name" value="PROTEIN KINASE-LIKE DOMAIN-CONTAINING"/>
    <property type="match status" value="1"/>
</dbReference>